<dbReference type="PANTHER" id="PTHR34407:SF1">
    <property type="entry name" value="SGNH HYDROLASE-TYPE ESTERASE DOMAIN-CONTAINING PROTEIN"/>
    <property type="match status" value="1"/>
</dbReference>
<feature type="domain" description="SGNH hydrolase-type esterase" evidence="3">
    <location>
        <begin position="56"/>
        <end position="228"/>
    </location>
</feature>
<dbReference type="InterPro" id="IPR036514">
    <property type="entry name" value="SGNH_hydro_sf"/>
</dbReference>
<gene>
    <name evidence="4" type="ORF">BCR35DRAFT_304110</name>
</gene>
<name>A0A1Y2FD67_9BASI</name>
<dbReference type="AlphaFoldDB" id="A0A1Y2FD67"/>
<protein>
    <recommendedName>
        <fullName evidence="3">SGNH hydrolase-type esterase domain-containing protein</fullName>
    </recommendedName>
</protein>
<dbReference type="PANTHER" id="PTHR34407">
    <property type="entry name" value="EXPRESSED PROTEIN"/>
    <property type="match status" value="1"/>
</dbReference>
<dbReference type="Gene3D" id="3.40.50.1110">
    <property type="entry name" value="SGNH hydrolase"/>
    <property type="match status" value="1"/>
</dbReference>
<comment type="caution">
    <text evidence="4">The sequence shown here is derived from an EMBL/GenBank/DDBJ whole genome shotgun (WGS) entry which is preliminary data.</text>
</comment>
<organism evidence="4 5">
    <name type="scientific">Leucosporidium creatinivorum</name>
    <dbReference type="NCBI Taxonomy" id="106004"/>
    <lineage>
        <taxon>Eukaryota</taxon>
        <taxon>Fungi</taxon>
        <taxon>Dikarya</taxon>
        <taxon>Basidiomycota</taxon>
        <taxon>Pucciniomycotina</taxon>
        <taxon>Microbotryomycetes</taxon>
        <taxon>Leucosporidiales</taxon>
        <taxon>Leucosporidium</taxon>
    </lineage>
</organism>
<evidence type="ECO:0000313" key="4">
    <source>
        <dbReference type="EMBL" id="ORY81256.1"/>
    </source>
</evidence>
<evidence type="ECO:0000259" key="3">
    <source>
        <dbReference type="Pfam" id="PF13472"/>
    </source>
</evidence>
<evidence type="ECO:0000313" key="5">
    <source>
        <dbReference type="Proteomes" id="UP000193467"/>
    </source>
</evidence>
<dbReference type="InParanoid" id="A0A1Y2FD67"/>
<feature type="signal peptide" evidence="2">
    <location>
        <begin position="1"/>
        <end position="29"/>
    </location>
</feature>
<dbReference type="OrthoDB" id="544608at2759"/>
<feature type="chain" id="PRO_5012101532" description="SGNH hydrolase-type esterase domain-containing protein" evidence="2">
    <location>
        <begin position="30"/>
        <end position="480"/>
    </location>
</feature>
<evidence type="ECO:0000256" key="1">
    <source>
        <dbReference type="SAM" id="MobiDB-lite"/>
    </source>
</evidence>
<keyword evidence="2" id="KW-0732">Signal</keyword>
<keyword evidence="5" id="KW-1185">Reference proteome</keyword>
<evidence type="ECO:0000256" key="2">
    <source>
        <dbReference type="SAM" id="SignalP"/>
    </source>
</evidence>
<dbReference type="Pfam" id="PF13472">
    <property type="entry name" value="Lipase_GDSL_2"/>
    <property type="match status" value="1"/>
</dbReference>
<reference evidence="4 5" key="1">
    <citation type="submission" date="2016-07" db="EMBL/GenBank/DDBJ databases">
        <title>Pervasive Adenine N6-methylation of Active Genes in Fungi.</title>
        <authorList>
            <consortium name="DOE Joint Genome Institute"/>
            <person name="Mondo S.J."/>
            <person name="Dannebaum R.O."/>
            <person name="Kuo R.C."/>
            <person name="Labutti K."/>
            <person name="Haridas S."/>
            <person name="Kuo A."/>
            <person name="Salamov A."/>
            <person name="Ahrendt S.R."/>
            <person name="Lipzen A."/>
            <person name="Sullivan W."/>
            <person name="Andreopoulos W.B."/>
            <person name="Clum A."/>
            <person name="Lindquist E."/>
            <person name="Daum C."/>
            <person name="Ramamoorthy G.K."/>
            <person name="Gryganskyi A."/>
            <person name="Culley D."/>
            <person name="Magnuson J.K."/>
            <person name="James T.Y."/>
            <person name="O'Malley M.A."/>
            <person name="Stajich J.E."/>
            <person name="Spatafora J.W."/>
            <person name="Visel A."/>
            <person name="Grigoriev I.V."/>
        </authorList>
    </citation>
    <scope>NUCLEOTIDE SEQUENCE [LARGE SCALE GENOMIC DNA]</scope>
    <source>
        <strain evidence="4 5">62-1032</strain>
    </source>
</reference>
<dbReference type="Proteomes" id="UP000193467">
    <property type="component" value="Unassembled WGS sequence"/>
</dbReference>
<proteinExistence type="predicted"/>
<dbReference type="SUPFAM" id="SSF52266">
    <property type="entry name" value="SGNH hydrolase"/>
    <property type="match status" value="1"/>
</dbReference>
<dbReference type="InterPro" id="IPR013830">
    <property type="entry name" value="SGNH_hydro"/>
</dbReference>
<dbReference type="EMBL" id="MCGR01000023">
    <property type="protein sequence ID" value="ORY81256.1"/>
    <property type="molecule type" value="Genomic_DNA"/>
</dbReference>
<feature type="region of interest" description="Disordered" evidence="1">
    <location>
        <begin position="349"/>
        <end position="371"/>
    </location>
</feature>
<sequence length="480" mass="52312">MVQRRSALIAGAISSLFFLLLVFRPPAPTATPRNVQLQSQLVQRLINGEALTLGILGGSISRQEGGYGAQVVDWLNRNWPSKEGAHSLVNGAVAASESSLASVCFDTLLQQDGSSPNLNLIIVEYSYNDAASPETARSAFEAITRQALLRNSAVFSLEFAGYSHNRGHMEIGKATNDFQNSVGTLHADVASLYSVPIVDVARYFYAFADAERLMNYTDGIHPNLEGHGLVATLVVEELIRLVASTEESAQWFLSKSISVNGPSWLHPPPPTPPSDNARSLPSLPSPFYRSSASSVSAELSPLPPPSFSSTSPSSDIIKWSCTISQISSTVSALRQSAIEMQGFLYGHDESDGGPFRSRARPGFRTNSTMGEGDDEEGHLIFALGRSADVKSVALLYRRSWQASGKAVVWVDQERETGRGRSRSGGCEREVDGQWEAETTQMVLEVVCEEGAVEWREEGELFLHVVARRRDYFKVYGYAKG</sequence>
<dbReference type="CDD" id="cd00229">
    <property type="entry name" value="SGNH_hydrolase"/>
    <property type="match status" value="1"/>
</dbReference>
<accession>A0A1Y2FD67</accession>